<proteinExistence type="predicted"/>
<accession>A0AAN4ZEF5</accession>
<evidence type="ECO:0000313" key="2">
    <source>
        <dbReference type="Proteomes" id="UP001328107"/>
    </source>
</evidence>
<comment type="caution">
    <text evidence="1">The sequence shown here is derived from an EMBL/GenBank/DDBJ whole genome shotgun (WGS) entry which is preliminary data.</text>
</comment>
<name>A0AAN4ZEF5_9BILA</name>
<dbReference type="Proteomes" id="UP001328107">
    <property type="component" value="Unassembled WGS sequence"/>
</dbReference>
<evidence type="ECO:0000313" key="1">
    <source>
        <dbReference type="EMBL" id="GMR39256.1"/>
    </source>
</evidence>
<organism evidence="1 2">
    <name type="scientific">Pristionchus mayeri</name>
    <dbReference type="NCBI Taxonomy" id="1317129"/>
    <lineage>
        <taxon>Eukaryota</taxon>
        <taxon>Metazoa</taxon>
        <taxon>Ecdysozoa</taxon>
        <taxon>Nematoda</taxon>
        <taxon>Chromadorea</taxon>
        <taxon>Rhabditida</taxon>
        <taxon>Rhabditina</taxon>
        <taxon>Diplogasteromorpha</taxon>
        <taxon>Diplogasteroidea</taxon>
        <taxon>Neodiplogasteridae</taxon>
        <taxon>Pristionchus</taxon>
    </lineage>
</organism>
<feature type="non-terminal residue" evidence="1">
    <location>
        <position position="1"/>
    </location>
</feature>
<sequence length="96" mass="10883">KRANELGAEIVRRLDHYFKNTDQIALREVVEMLKCMASGGKGIKKLKRGEKAALAAKLQRLSEHDRRVFMNGLDSIIKETATTHGFKEDDARAVMR</sequence>
<keyword evidence="2" id="KW-1185">Reference proteome</keyword>
<gene>
    <name evidence="1" type="ORF">PMAYCL1PPCAC_09451</name>
</gene>
<feature type="non-terminal residue" evidence="1">
    <location>
        <position position="96"/>
    </location>
</feature>
<reference evidence="2" key="1">
    <citation type="submission" date="2022-10" db="EMBL/GenBank/DDBJ databases">
        <title>Genome assembly of Pristionchus species.</title>
        <authorList>
            <person name="Yoshida K."/>
            <person name="Sommer R.J."/>
        </authorList>
    </citation>
    <scope>NUCLEOTIDE SEQUENCE [LARGE SCALE GENOMIC DNA]</scope>
    <source>
        <strain evidence="2">RS5460</strain>
    </source>
</reference>
<dbReference type="EMBL" id="BTRK01000002">
    <property type="protein sequence ID" value="GMR39256.1"/>
    <property type="molecule type" value="Genomic_DNA"/>
</dbReference>
<protein>
    <submittedName>
        <fullName evidence="1">Uncharacterized protein</fullName>
    </submittedName>
</protein>
<dbReference type="AlphaFoldDB" id="A0AAN4ZEF5"/>